<dbReference type="EMBL" id="CYHE01000005">
    <property type="protein sequence ID" value="CUA96328.1"/>
    <property type="molecule type" value="Genomic_DNA"/>
</dbReference>
<keyword evidence="3" id="KW-1133">Transmembrane helix</keyword>
<dbReference type="Pfam" id="PF04357">
    <property type="entry name" value="TamB"/>
    <property type="match status" value="1"/>
</dbReference>
<protein>
    <submittedName>
        <fullName evidence="6">Autotransporter secretion inner membrane protein TamB</fullName>
    </submittedName>
</protein>
<evidence type="ECO:0000256" key="2">
    <source>
        <dbReference type="ARBA" id="ARBA00022692"/>
    </source>
</evidence>
<keyword evidence="2" id="KW-0812">Transmembrane</keyword>
<dbReference type="PANTHER" id="PTHR36985:SF1">
    <property type="entry name" value="TRANSLOCATION AND ASSEMBLY MODULE SUBUNIT TAMB"/>
    <property type="match status" value="1"/>
</dbReference>
<dbReference type="GO" id="GO:0005886">
    <property type="term" value="C:plasma membrane"/>
    <property type="evidence" value="ECO:0007669"/>
    <property type="project" value="InterPro"/>
</dbReference>
<feature type="domain" description="Translocation and assembly module TamB C-terminal" evidence="5">
    <location>
        <begin position="1095"/>
        <end position="1449"/>
    </location>
</feature>
<dbReference type="RefSeq" id="WP_055455630.1">
    <property type="nucleotide sequence ID" value="NZ_CYHE01000005.1"/>
</dbReference>
<dbReference type="OrthoDB" id="7784409at2"/>
<organism evidence="6 7">
    <name type="scientific">Pannonibacter indicus</name>
    <dbReference type="NCBI Taxonomy" id="466044"/>
    <lineage>
        <taxon>Bacteria</taxon>
        <taxon>Pseudomonadati</taxon>
        <taxon>Pseudomonadota</taxon>
        <taxon>Alphaproteobacteria</taxon>
        <taxon>Hyphomicrobiales</taxon>
        <taxon>Stappiaceae</taxon>
        <taxon>Pannonibacter</taxon>
    </lineage>
</organism>
<keyword evidence="7" id="KW-1185">Reference proteome</keyword>
<dbReference type="Proteomes" id="UP000183900">
    <property type="component" value="Unassembled WGS sequence"/>
</dbReference>
<evidence type="ECO:0000313" key="6">
    <source>
        <dbReference type="EMBL" id="CUA96328.1"/>
    </source>
</evidence>
<comment type="subcellular location">
    <subcellularLocation>
        <location evidence="1">Membrane</location>
        <topology evidence="1">Single-pass membrane protein</topology>
    </subcellularLocation>
</comment>
<reference evidence="7" key="1">
    <citation type="submission" date="2015-08" db="EMBL/GenBank/DDBJ databases">
        <authorList>
            <person name="Varghese N."/>
        </authorList>
    </citation>
    <scope>NUCLEOTIDE SEQUENCE [LARGE SCALE GENOMIC DNA]</scope>
    <source>
        <strain evidence="7">DSM 23407</strain>
    </source>
</reference>
<dbReference type="GO" id="GO:0009306">
    <property type="term" value="P:protein secretion"/>
    <property type="evidence" value="ECO:0007669"/>
    <property type="project" value="InterPro"/>
</dbReference>
<evidence type="ECO:0000256" key="3">
    <source>
        <dbReference type="ARBA" id="ARBA00022989"/>
    </source>
</evidence>
<evidence type="ECO:0000313" key="7">
    <source>
        <dbReference type="Proteomes" id="UP000183900"/>
    </source>
</evidence>
<accession>A0A0K6HZU2</accession>
<name>A0A0K6HZU2_9HYPH</name>
<gene>
    <name evidence="6" type="ORF">Ga0061067_105116</name>
</gene>
<dbReference type="PANTHER" id="PTHR36985">
    <property type="entry name" value="TRANSLOCATION AND ASSEMBLY MODULE SUBUNIT TAMB"/>
    <property type="match status" value="1"/>
</dbReference>
<keyword evidence="4" id="KW-0472">Membrane</keyword>
<evidence type="ECO:0000256" key="1">
    <source>
        <dbReference type="ARBA" id="ARBA00004167"/>
    </source>
</evidence>
<evidence type="ECO:0000259" key="5">
    <source>
        <dbReference type="Pfam" id="PF04357"/>
    </source>
</evidence>
<proteinExistence type="predicted"/>
<dbReference type="InterPro" id="IPR007452">
    <property type="entry name" value="TamB_C"/>
</dbReference>
<evidence type="ECO:0000256" key="4">
    <source>
        <dbReference type="ARBA" id="ARBA00023136"/>
    </source>
</evidence>
<sequence>MTATRRILKGLGIAALTTTALTGLALALLPTPLGEAAAERLANRFLDTADGGARLSGLTIGWNGNIGLDRLELTDPVGTYGEIENLSIVWSPLALFGLSLNIDSVSAQRVALPRRPALPETASNDQQDGFMPPLRRITLGRLNIADADLGEDVAGAPMRFSVRGQASASGPADSVNASLHIERTDGIRGVISGQLAYVSQSGALTLSLRASEPRGGLVARLAGIEGLPAVDLNLDGSGPLDNWAANLAVALDGRRTVTGAAQLARTDAGRELKLALTGQLEPLVPPAASALAAGDTQADLSLMMSQDYKPLSASLAVTTRTLQANASGSLDPVSGALSAKADARIAAGGDALLALEADGQRYIMQALSLTGNISGSLAKADWNLNLQGDRLSAPQGALERLQLSATGIGAELKNDFRLPFSARLTLGGLQPADASLSSLAGDSSLEIVGQLLGNQQQVSIGRGILSAPGVQMRLQEGVIAHSNARLAAELTLADLSRFSGMTGLETSGALAMNMVVEGNPSQQAGSIRASIAGTNVATGLEQVDRLLAGALEGQLDAGINSSGEIAFQRFALGTSALKLDGTGKLGTGGTTPTVDGEVKAVLTRVEEIDPRLTGALEASVRANGPLSGPDVSLSAKSAQLTLAGTPLTDLVLELDGKADAAAPAGALRLSGSLNGAPLTARADVSSSQGAAEVRNISFVAGRNELNGAMSVASLTRALETLTGELVFKGAALEDLSPLLLTPVSGTLDATARISANQSGPQVSLTASGRNVAYQDNRVGTLAIHGEVFDLLSVPQARGKLEARQIMAGATAAESLTLSAESDGTRTGFTLDTRLQGADGVSATGSLTATAAGFDLALERLQGSYSGLKTTLARPARLTYEGAVARIEPLQLALGSGRLDISGTAGDRLDIKAALADVPLALGNAFAPGYGLGGTLSGTATVTGAAAAPQASWNLSGRGLTASLLTQNGITSLGLDSTGAYSGNRITQTTRITGADGLALTAEGPVNLAGSGSLDISVNGSVPLGLARVRLTEMGYRGAGTLAVSGRISGPLTNPAINLQMQPQGLEMTELATGLTLRDFAGSIGVTREQITISGLNAALSAGGRVSANGTVGLGEGLPAELAIQAVNARYSDGRVVTADLNADLRLSGPLAGTGTGGRLSGTVNISTANINIPQSLPGALSPLAVRHVNAPKPVREQIAELQAEGGSSGGQQSSASAPIGLDITLSAPSRVFVRGRGVDAELGGTLRLAGTTANPQALGGFTLRRGLLDILTRRLTFSRGSIGFTGSLTPNLDFLAATSANSTSINVTVTGSAADPVIGLTSSPELPQDEILAQLLFDRSVTNLSPTQIAQLATAVSSLTGGSDTGPLSQLRKSLGLDAVDVNLGGADGPSLSAGRYINENIYLGVEQGTSANSSRVKVDIDLSRNLKARGEVGADGSSKAGIFYEKEY</sequence>